<organism evidence="1 2">
    <name type="scientific">Kroppenstedtia guangzhouensis</name>
    <dbReference type="NCBI Taxonomy" id="1274356"/>
    <lineage>
        <taxon>Bacteria</taxon>
        <taxon>Bacillati</taxon>
        <taxon>Bacillota</taxon>
        <taxon>Bacilli</taxon>
        <taxon>Bacillales</taxon>
        <taxon>Thermoactinomycetaceae</taxon>
        <taxon>Kroppenstedtia</taxon>
    </lineage>
</organism>
<name>A0ABQ1GGY7_9BACL</name>
<keyword evidence="2" id="KW-1185">Reference proteome</keyword>
<accession>A0ABQ1GGY7</accession>
<comment type="caution">
    <text evidence="1">The sequence shown here is derived from an EMBL/GenBank/DDBJ whole genome shotgun (WGS) entry which is preliminary data.</text>
</comment>
<protein>
    <submittedName>
        <fullName evidence="1">Uncharacterized protein</fullName>
    </submittedName>
</protein>
<dbReference type="EMBL" id="BMEX01000004">
    <property type="protein sequence ID" value="GGA43491.1"/>
    <property type="molecule type" value="Genomic_DNA"/>
</dbReference>
<dbReference type="Proteomes" id="UP000617979">
    <property type="component" value="Unassembled WGS sequence"/>
</dbReference>
<sequence length="49" mass="5298">MRQLGSRVDTRVGVSGYRVDVAVIHPEDPEETLGDLIEITDLGDIGGVF</sequence>
<dbReference type="RefSeq" id="WP_188431600.1">
    <property type="nucleotide sequence ID" value="NZ_BMEX01000004.1"/>
</dbReference>
<evidence type="ECO:0000313" key="1">
    <source>
        <dbReference type="EMBL" id="GGA43491.1"/>
    </source>
</evidence>
<gene>
    <name evidence="1" type="ORF">GCM10007416_15720</name>
</gene>
<evidence type="ECO:0000313" key="2">
    <source>
        <dbReference type="Proteomes" id="UP000617979"/>
    </source>
</evidence>
<reference evidence="2" key="1">
    <citation type="journal article" date="2019" name="Int. J. Syst. Evol. Microbiol.">
        <title>The Global Catalogue of Microorganisms (GCM) 10K type strain sequencing project: providing services to taxonomists for standard genome sequencing and annotation.</title>
        <authorList>
            <consortium name="The Broad Institute Genomics Platform"/>
            <consortium name="The Broad Institute Genome Sequencing Center for Infectious Disease"/>
            <person name="Wu L."/>
            <person name="Ma J."/>
        </authorList>
    </citation>
    <scope>NUCLEOTIDE SEQUENCE [LARGE SCALE GENOMIC DNA]</scope>
    <source>
        <strain evidence="2">CGMCC 1.12404</strain>
    </source>
</reference>
<proteinExistence type="predicted"/>